<gene>
    <name evidence="2" type="ORF">ACFOPH_23110</name>
</gene>
<evidence type="ECO:0008006" key="4">
    <source>
        <dbReference type="Google" id="ProtNLM"/>
    </source>
</evidence>
<feature type="transmembrane region" description="Helical" evidence="1">
    <location>
        <begin position="95"/>
        <end position="113"/>
    </location>
</feature>
<name>A0ABV7PU70_9BURK</name>
<feature type="transmembrane region" description="Helical" evidence="1">
    <location>
        <begin position="294"/>
        <end position="312"/>
    </location>
</feature>
<keyword evidence="3" id="KW-1185">Reference proteome</keyword>
<feature type="transmembrane region" description="Helical" evidence="1">
    <location>
        <begin position="381"/>
        <end position="399"/>
    </location>
</feature>
<dbReference type="Proteomes" id="UP001595665">
    <property type="component" value="Unassembled WGS sequence"/>
</dbReference>
<keyword evidence="1" id="KW-1133">Transmembrane helix</keyword>
<feature type="transmembrane region" description="Helical" evidence="1">
    <location>
        <begin position="411"/>
        <end position="429"/>
    </location>
</feature>
<feature type="transmembrane region" description="Helical" evidence="1">
    <location>
        <begin position="52"/>
        <end position="74"/>
    </location>
</feature>
<feature type="transmembrane region" description="Helical" evidence="1">
    <location>
        <begin position="435"/>
        <end position="456"/>
    </location>
</feature>
<dbReference type="RefSeq" id="WP_379737443.1">
    <property type="nucleotide sequence ID" value="NZ_JBHRVV010000001.1"/>
</dbReference>
<keyword evidence="1" id="KW-0472">Membrane</keyword>
<comment type="caution">
    <text evidence="2">The sequence shown here is derived from an EMBL/GenBank/DDBJ whole genome shotgun (WGS) entry which is preliminary data.</text>
</comment>
<organism evidence="2 3">
    <name type="scientific">Massilia haematophila</name>
    <dbReference type="NCBI Taxonomy" id="457923"/>
    <lineage>
        <taxon>Bacteria</taxon>
        <taxon>Pseudomonadati</taxon>
        <taxon>Pseudomonadota</taxon>
        <taxon>Betaproteobacteria</taxon>
        <taxon>Burkholderiales</taxon>
        <taxon>Oxalobacteraceae</taxon>
        <taxon>Telluria group</taxon>
        <taxon>Massilia</taxon>
    </lineage>
</organism>
<evidence type="ECO:0000313" key="3">
    <source>
        <dbReference type="Proteomes" id="UP001595665"/>
    </source>
</evidence>
<evidence type="ECO:0000313" key="2">
    <source>
        <dbReference type="EMBL" id="MFC3461101.1"/>
    </source>
</evidence>
<feature type="transmembrane region" description="Helical" evidence="1">
    <location>
        <begin position="262"/>
        <end position="282"/>
    </location>
</feature>
<sequence length="475" mass="50598">MSAALKDYWLLWRMALSTRHPRASMIVLGLTTLGTVLVGALAQMKEGDLVLTAGLALRVALGGVLGGWMLYFVPGAVKLNSPFAARLVPRLRRRLIALTMLVWATAVGAATLMSLDTRLSPALVFLGTGTWLAAYGLGQSGHRAGAWVQFGTWMLIVFHDRLPPGLVEQVKSGSGFAVAILLMLAFGAFALQAMYMDGGERHYAAREAQKLQIERLSTDGQFRERKQHKLGASIYARALRRDCEARDVGKLLGHLLGSANHWLNRAISLAVVVGLVAIAVGGFRLFGSAETNDMITAIGWLFALPLLLMPLFGSELRAVRLKDTAAEQALFRLVPPMPAGAPDFNRKLSGTLMRIALAEWGILAGAVLGLGMITGASAANLFMQICICCLSLPLVAANLRDHARRSGLLGWRLLCGFALSLGISFGLAAAAQRAIGLPVTAGAALVSIAIAIALVVRGFRRADTAPYAFPAGRLA</sequence>
<dbReference type="EMBL" id="JBHRVV010000001">
    <property type="protein sequence ID" value="MFC3461101.1"/>
    <property type="molecule type" value="Genomic_DNA"/>
</dbReference>
<reference evidence="3" key="1">
    <citation type="journal article" date="2019" name="Int. J. Syst. Evol. Microbiol.">
        <title>The Global Catalogue of Microorganisms (GCM) 10K type strain sequencing project: providing services to taxonomists for standard genome sequencing and annotation.</title>
        <authorList>
            <consortium name="The Broad Institute Genomics Platform"/>
            <consortium name="The Broad Institute Genome Sequencing Center for Infectious Disease"/>
            <person name="Wu L."/>
            <person name="Ma J."/>
        </authorList>
    </citation>
    <scope>NUCLEOTIDE SEQUENCE [LARGE SCALE GENOMIC DNA]</scope>
    <source>
        <strain evidence="3">CCM 7480</strain>
    </source>
</reference>
<feature type="transmembrane region" description="Helical" evidence="1">
    <location>
        <begin position="174"/>
        <end position="196"/>
    </location>
</feature>
<proteinExistence type="predicted"/>
<evidence type="ECO:0000256" key="1">
    <source>
        <dbReference type="SAM" id="Phobius"/>
    </source>
</evidence>
<feature type="transmembrane region" description="Helical" evidence="1">
    <location>
        <begin position="355"/>
        <end position="375"/>
    </location>
</feature>
<protein>
    <recommendedName>
        <fullName evidence="4">ABC transporter permease</fullName>
    </recommendedName>
</protein>
<keyword evidence="1" id="KW-0812">Transmembrane</keyword>
<accession>A0ABV7PU70</accession>